<dbReference type="SMART" id="SM00248">
    <property type="entry name" value="ANK"/>
    <property type="match status" value="2"/>
</dbReference>
<dbReference type="Proteomes" id="UP000014760">
    <property type="component" value="Unassembled WGS sequence"/>
</dbReference>
<evidence type="ECO:0000256" key="2">
    <source>
        <dbReference type="SAM" id="MobiDB-lite"/>
    </source>
</evidence>
<dbReference type="STRING" id="283909.R7UPW9"/>
<dbReference type="SUPFAM" id="SSF100934">
    <property type="entry name" value="Heat shock protein 70kD (HSP70), C-terminal subdomain"/>
    <property type="match status" value="1"/>
</dbReference>
<reference evidence="3 5" key="2">
    <citation type="journal article" date="2013" name="Nature">
        <title>Insights into bilaterian evolution from three spiralian genomes.</title>
        <authorList>
            <person name="Simakov O."/>
            <person name="Marletaz F."/>
            <person name="Cho S.J."/>
            <person name="Edsinger-Gonzales E."/>
            <person name="Havlak P."/>
            <person name="Hellsten U."/>
            <person name="Kuo D.H."/>
            <person name="Larsson T."/>
            <person name="Lv J."/>
            <person name="Arendt D."/>
            <person name="Savage R."/>
            <person name="Osoegawa K."/>
            <person name="de Jong P."/>
            <person name="Grimwood J."/>
            <person name="Chapman J.A."/>
            <person name="Shapiro H."/>
            <person name="Aerts A."/>
            <person name="Otillar R.P."/>
            <person name="Terry A.Y."/>
            <person name="Boore J.L."/>
            <person name="Grigoriev I.V."/>
            <person name="Lindberg D.R."/>
            <person name="Seaver E.C."/>
            <person name="Weisblat D.A."/>
            <person name="Putnam N.H."/>
            <person name="Rokhsar D.S."/>
        </authorList>
    </citation>
    <scope>NUCLEOTIDE SEQUENCE</scope>
    <source>
        <strain evidence="3 5">I ESC-2004</strain>
    </source>
</reference>
<dbReference type="Gene3D" id="1.25.40.20">
    <property type="entry name" value="Ankyrin repeat-containing domain"/>
    <property type="match status" value="1"/>
</dbReference>
<evidence type="ECO:0000256" key="1">
    <source>
        <dbReference type="PROSITE-ProRule" id="PRU00023"/>
    </source>
</evidence>
<dbReference type="SUPFAM" id="SSF48403">
    <property type="entry name" value="Ankyrin repeat"/>
    <property type="match status" value="1"/>
</dbReference>
<reference evidence="5" key="1">
    <citation type="submission" date="2012-12" db="EMBL/GenBank/DDBJ databases">
        <authorList>
            <person name="Hellsten U."/>
            <person name="Grimwood J."/>
            <person name="Chapman J.A."/>
            <person name="Shapiro H."/>
            <person name="Aerts A."/>
            <person name="Otillar R.P."/>
            <person name="Terry A.Y."/>
            <person name="Boore J.L."/>
            <person name="Simakov O."/>
            <person name="Marletaz F."/>
            <person name="Cho S.-J."/>
            <person name="Edsinger-Gonzales E."/>
            <person name="Havlak P."/>
            <person name="Kuo D.-H."/>
            <person name="Larsson T."/>
            <person name="Lv J."/>
            <person name="Arendt D."/>
            <person name="Savage R."/>
            <person name="Osoegawa K."/>
            <person name="de Jong P."/>
            <person name="Lindberg D.R."/>
            <person name="Seaver E.C."/>
            <person name="Weisblat D.A."/>
            <person name="Putnam N.H."/>
            <person name="Grigoriev I.V."/>
            <person name="Rokhsar D.S."/>
        </authorList>
    </citation>
    <scope>NUCLEOTIDE SEQUENCE</scope>
    <source>
        <strain evidence="5">I ESC-2004</strain>
    </source>
</reference>
<sequence>MTEETEHEKGEGQGQETQSKSPSEFDDMNVALKCVYQNDLEALQACFEDRESEEPMADKMPDIIKERCENGKCPLDMAVILGRTDLAKELIERGVDVNGVTSCQGYGAIHFAAAWGRIDCLKVLIDNGCDLHLRTAYKGRAREIALRFNQTECVDFLDWAESKQDLSHVVSQMKETLNDPEKIQGRLSRDEKNSTMALCNEKLDWLENTPDATTEDFITQKEEFDKTVAEVREKLEAPLPEKPEKK</sequence>
<dbReference type="EMBL" id="KB301027">
    <property type="protein sequence ID" value="ELU05992.1"/>
    <property type="molecule type" value="Genomic_DNA"/>
</dbReference>
<dbReference type="PANTHER" id="PTHR22677">
    <property type="entry name" value="ANKYRIN REPEAT DOMAIN-CONTAINING PROTEIN 60"/>
    <property type="match status" value="1"/>
</dbReference>
<feature type="compositionally biased region" description="Basic and acidic residues" evidence="2">
    <location>
        <begin position="1"/>
        <end position="11"/>
    </location>
</feature>
<feature type="region of interest" description="Disordered" evidence="2">
    <location>
        <begin position="1"/>
        <end position="23"/>
    </location>
</feature>
<dbReference type="AlphaFoldDB" id="R7UPW9"/>
<protein>
    <submittedName>
        <fullName evidence="3 4">Uncharacterized protein</fullName>
    </submittedName>
</protein>
<name>R7UPW9_CAPTE</name>
<dbReference type="InterPro" id="IPR029048">
    <property type="entry name" value="HSP70_C_sf"/>
</dbReference>
<dbReference type="Gene3D" id="1.20.1270.10">
    <property type="match status" value="1"/>
</dbReference>
<proteinExistence type="predicted"/>
<accession>R7UPW9</accession>
<dbReference type="PROSITE" id="PS50297">
    <property type="entry name" value="ANK_REP_REGION"/>
    <property type="match status" value="2"/>
</dbReference>
<dbReference type="InterPro" id="IPR002110">
    <property type="entry name" value="Ankyrin_rpt"/>
</dbReference>
<dbReference type="EMBL" id="AMQN01007616">
    <property type="status" value="NOT_ANNOTATED_CDS"/>
    <property type="molecule type" value="Genomic_DNA"/>
</dbReference>
<dbReference type="OMA" id="ATPRKFW"/>
<keyword evidence="5" id="KW-1185">Reference proteome</keyword>
<dbReference type="Pfam" id="PF12796">
    <property type="entry name" value="Ank_2"/>
    <property type="match status" value="1"/>
</dbReference>
<dbReference type="InterPro" id="IPR039323">
    <property type="entry name" value="ANKRD_45/46/60"/>
</dbReference>
<gene>
    <name evidence="3" type="ORF">CAPTEDRAFT_21635</name>
</gene>
<evidence type="ECO:0000313" key="5">
    <source>
        <dbReference type="Proteomes" id="UP000014760"/>
    </source>
</evidence>
<evidence type="ECO:0000313" key="4">
    <source>
        <dbReference type="EnsemblMetazoa" id="CapteP21635"/>
    </source>
</evidence>
<dbReference type="OrthoDB" id="194358at2759"/>
<feature type="repeat" description="ANK" evidence="1">
    <location>
        <begin position="104"/>
        <end position="136"/>
    </location>
</feature>
<dbReference type="EMBL" id="AMQN01007617">
    <property type="status" value="NOT_ANNOTATED_CDS"/>
    <property type="molecule type" value="Genomic_DNA"/>
</dbReference>
<evidence type="ECO:0000313" key="3">
    <source>
        <dbReference type="EMBL" id="ELU05992.1"/>
    </source>
</evidence>
<reference evidence="4" key="3">
    <citation type="submission" date="2015-06" db="UniProtKB">
        <authorList>
            <consortium name="EnsemblMetazoa"/>
        </authorList>
    </citation>
    <scope>IDENTIFICATION</scope>
</reference>
<dbReference type="HOGENOM" id="CLU_087014_0_0_1"/>
<feature type="repeat" description="ANK" evidence="1">
    <location>
        <begin position="70"/>
        <end position="102"/>
    </location>
</feature>
<dbReference type="EnsemblMetazoa" id="CapteT21635">
    <property type="protein sequence ID" value="CapteP21635"/>
    <property type="gene ID" value="CapteG21635"/>
</dbReference>
<dbReference type="InterPro" id="IPR036770">
    <property type="entry name" value="Ankyrin_rpt-contain_sf"/>
</dbReference>
<dbReference type="PANTHER" id="PTHR22677:SF4">
    <property type="entry name" value="USHER SYNDROME TYPE-1G PROTEIN-LIKE PROTEIN"/>
    <property type="match status" value="1"/>
</dbReference>
<keyword evidence="1" id="KW-0040">ANK repeat</keyword>
<organism evidence="3">
    <name type="scientific">Capitella teleta</name>
    <name type="common">Polychaete worm</name>
    <dbReference type="NCBI Taxonomy" id="283909"/>
    <lineage>
        <taxon>Eukaryota</taxon>
        <taxon>Metazoa</taxon>
        <taxon>Spiralia</taxon>
        <taxon>Lophotrochozoa</taxon>
        <taxon>Annelida</taxon>
        <taxon>Polychaeta</taxon>
        <taxon>Sedentaria</taxon>
        <taxon>Scolecida</taxon>
        <taxon>Capitellidae</taxon>
        <taxon>Capitella</taxon>
    </lineage>
</organism>
<dbReference type="PROSITE" id="PS50088">
    <property type="entry name" value="ANK_REPEAT"/>
    <property type="match status" value="2"/>
</dbReference>